<name>A0ACB7VHQ4_DIOAL</name>
<evidence type="ECO:0000313" key="2">
    <source>
        <dbReference type="Proteomes" id="UP000827976"/>
    </source>
</evidence>
<sequence length="700" mass="78240">MEVVGILLKLDEMMQLKQVKQQFRVLLWILMVELATSATVDSFIFNNGFTGTKLILNGIASITENGVLRLTNDTEQSTGHAIYPTPFHFVQPSTGKAISFSTTFVFAMIPQDPVYYGHGMAFFISPTTNFSTAMASQWLGLFNVNDNGDSSDHIVAIELDTILNHEFDIDSNHLGIDINNLKSNLSHHAGYFDDYTGDFRNLSLVSGEPMQVWVEYDGGEMKLNVTISPIQMQKPKRPLLSLVVNLSSILLDPMFIGFASSTGTVVASHNLLGWSFKMNGTAEALNLSALPSLPEAVLLNEKGKRWYLTTLLPVVVSVVLFIGIVVFIIFMLRRINFSNLLEDWELQYGPHRFSYKTLVIATNGFNDKFILGAGGFGRVYKGVLLKCNTEIAVKKVSHESKQGMTEFVSEIITLGQLRHRNLVRLLGYCRHKDELLLVYEFMRNGSLDKFLYHQDKPTLNWAQRFHIIKGVASGIEYLHQNSVKAVIHRDIKTSNVLLDSELNGRLSDFGLARLCDHNTDPTTTKVAGTLGYIAPELSRTGRPTTLTDVFAFGVLMLEVACGRKPINPYKEEANQISLMDWVAENWQKGTILDTIDSRLEVEGYIVCEIELVLKLGLLCSHPLPESRPSMRQVVQYLNGDTQLPPLSLAYLSFRVLALQQNAGIDLYPISGTIDSFVQSSDQPSEIIAEPYSDEGFRCRV</sequence>
<proteinExistence type="predicted"/>
<organism evidence="1 2">
    <name type="scientific">Dioscorea alata</name>
    <name type="common">Purple yam</name>
    <dbReference type="NCBI Taxonomy" id="55571"/>
    <lineage>
        <taxon>Eukaryota</taxon>
        <taxon>Viridiplantae</taxon>
        <taxon>Streptophyta</taxon>
        <taxon>Embryophyta</taxon>
        <taxon>Tracheophyta</taxon>
        <taxon>Spermatophyta</taxon>
        <taxon>Magnoliopsida</taxon>
        <taxon>Liliopsida</taxon>
        <taxon>Dioscoreales</taxon>
        <taxon>Dioscoreaceae</taxon>
        <taxon>Dioscorea</taxon>
    </lineage>
</organism>
<dbReference type="Proteomes" id="UP000827976">
    <property type="component" value="Chromosome 8"/>
</dbReference>
<keyword evidence="1" id="KW-0418">Kinase</keyword>
<evidence type="ECO:0000313" key="1">
    <source>
        <dbReference type="EMBL" id="KAH7673646.1"/>
    </source>
</evidence>
<keyword evidence="1" id="KW-0808">Transferase</keyword>
<accession>A0ACB7VHQ4</accession>
<keyword evidence="2" id="KW-1185">Reference proteome</keyword>
<comment type="caution">
    <text evidence="1">The sequence shown here is derived from an EMBL/GenBank/DDBJ whole genome shotgun (WGS) entry which is preliminary data.</text>
</comment>
<protein>
    <submittedName>
        <fullName evidence="1">Non-specific serine/threonine protein kinase protein</fullName>
        <ecNumber evidence="1">2.7.11.1</ecNumber>
    </submittedName>
</protein>
<dbReference type="EMBL" id="CM037018">
    <property type="protein sequence ID" value="KAH7673646.1"/>
    <property type="molecule type" value="Genomic_DNA"/>
</dbReference>
<gene>
    <name evidence="1" type="ORF">IHE45_08G021200</name>
</gene>
<dbReference type="EC" id="2.7.11.1" evidence="1"/>
<reference evidence="2" key="1">
    <citation type="journal article" date="2022" name="Nat. Commun.">
        <title>Chromosome evolution and the genetic basis of agronomically important traits in greater yam.</title>
        <authorList>
            <person name="Bredeson J.V."/>
            <person name="Lyons J.B."/>
            <person name="Oniyinde I.O."/>
            <person name="Okereke N.R."/>
            <person name="Kolade O."/>
            <person name="Nnabue I."/>
            <person name="Nwadili C.O."/>
            <person name="Hribova E."/>
            <person name="Parker M."/>
            <person name="Nwogha J."/>
            <person name="Shu S."/>
            <person name="Carlson J."/>
            <person name="Kariba R."/>
            <person name="Muthemba S."/>
            <person name="Knop K."/>
            <person name="Barton G.J."/>
            <person name="Sherwood A.V."/>
            <person name="Lopez-Montes A."/>
            <person name="Asiedu R."/>
            <person name="Jamnadass R."/>
            <person name="Muchugi A."/>
            <person name="Goodstein D."/>
            <person name="Egesi C.N."/>
            <person name="Featherston J."/>
            <person name="Asfaw A."/>
            <person name="Simpson G.G."/>
            <person name="Dolezel J."/>
            <person name="Hendre P.S."/>
            <person name="Van Deynze A."/>
            <person name="Kumar P.L."/>
            <person name="Obidiegwu J.E."/>
            <person name="Bhattacharjee R."/>
            <person name="Rokhsar D.S."/>
        </authorList>
    </citation>
    <scope>NUCLEOTIDE SEQUENCE [LARGE SCALE GENOMIC DNA]</scope>
    <source>
        <strain evidence="2">cv. TDa95/00328</strain>
    </source>
</reference>
<keyword evidence="1" id="KW-0723">Serine/threonine-protein kinase</keyword>